<evidence type="ECO:0000313" key="2">
    <source>
        <dbReference type="EMBL" id="KAJ1182112.1"/>
    </source>
</evidence>
<reference evidence="2" key="1">
    <citation type="journal article" date="2022" name="bioRxiv">
        <title>Sequencing and chromosome-scale assembly of the giantPleurodeles waltlgenome.</title>
        <authorList>
            <person name="Brown T."/>
            <person name="Elewa A."/>
            <person name="Iarovenko S."/>
            <person name="Subramanian E."/>
            <person name="Araus A.J."/>
            <person name="Petzold A."/>
            <person name="Susuki M."/>
            <person name="Suzuki K.-i.T."/>
            <person name="Hayashi T."/>
            <person name="Toyoda A."/>
            <person name="Oliveira C."/>
            <person name="Osipova E."/>
            <person name="Leigh N.D."/>
            <person name="Simon A."/>
            <person name="Yun M.H."/>
        </authorList>
    </citation>
    <scope>NUCLEOTIDE SEQUENCE</scope>
    <source>
        <strain evidence="2">20211129_DDA</strain>
        <tissue evidence="2">Liver</tissue>
    </source>
</reference>
<sequence>MRKGCRGRPNLTTQSRAGDRVRNLDTAPALRSASGLPGGHVRARGHGLRTPGTAGRLSRTRSSCCFSDRPGGRVA</sequence>
<comment type="caution">
    <text evidence="2">The sequence shown here is derived from an EMBL/GenBank/DDBJ whole genome shotgun (WGS) entry which is preliminary data.</text>
</comment>
<dbReference type="EMBL" id="JANPWB010000006">
    <property type="protein sequence ID" value="KAJ1182112.1"/>
    <property type="molecule type" value="Genomic_DNA"/>
</dbReference>
<gene>
    <name evidence="2" type="ORF">NDU88_007307</name>
</gene>
<proteinExistence type="predicted"/>
<dbReference type="AlphaFoldDB" id="A0AAV7TZM4"/>
<feature type="region of interest" description="Disordered" evidence="1">
    <location>
        <begin position="1"/>
        <end position="75"/>
    </location>
</feature>
<dbReference type="Proteomes" id="UP001066276">
    <property type="component" value="Chromosome 3_2"/>
</dbReference>
<organism evidence="2 3">
    <name type="scientific">Pleurodeles waltl</name>
    <name type="common">Iberian ribbed newt</name>
    <dbReference type="NCBI Taxonomy" id="8319"/>
    <lineage>
        <taxon>Eukaryota</taxon>
        <taxon>Metazoa</taxon>
        <taxon>Chordata</taxon>
        <taxon>Craniata</taxon>
        <taxon>Vertebrata</taxon>
        <taxon>Euteleostomi</taxon>
        <taxon>Amphibia</taxon>
        <taxon>Batrachia</taxon>
        <taxon>Caudata</taxon>
        <taxon>Salamandroidea</taxon>
        <taxon>Salamandridae</taxon>
        <taxon>Pleurodelinae</taxon>
        <taxon>Pleurodeles</taxon>
    </lineage>
</organism>
<accession>A0AAV7TZM4</accession>
<evidence type="ECO:0000256" key="1">
    <source>
        <dbReference type="SAM" id="MobiDB-lite"/>
    </source>
</evidence>
<protein>
    <submittedName>
        <fullName evidence="2">Uncharacterized protein</fullName>
    </submittedName>
</protein>
<keyword evidence="3" id="KW-1185">Reference proteome</keyword>
<evidence type="ECO:0000313" key="3">
    <source>
        <dbReference type="Proteomes" id="UP001066276"/>
    </source>
</evidence>
<name>A0AAV7TZM4_PLEWA</name>